<feature type="transmembrane region" description="Helical" evidence="11">
    <location>
        <begin position="410"/>
        <end position="432"/>
    </location>
</feature>
<proteinExistence type="predicted"/>
<feature type="repeat" description="WD" evidence="9">
    <location>
        <begin position="535"/>
        <end position="569"/>
    </location>
</feature>
<keyword evidence="7" id="KW-0418">Kinase</keyword>
<gene>
    <name evidence="13" type="ORF">CFP75_07905</name>
</gene>
<evidence type="ECO:0000256" key="2">
    <source>
        <dbReference type="ARBA" id="ARBA00022527"/>
    </source>
</evidence>
<evidence type="ECO:0000313" key="13">
    <source>
        <dbReference type="EMBL" id="OXM53108.1"/>
    </source>
</evidence>
<dbReference type="GO" id="GO:0004674">
    <property type="term" value="F:protein serine/threonine kinase activity"/>
    <property type="evidence" value="ECO:0007669"/>
    <property type="project" value="UniProtKB-KW"/>
</dbReference>
<keyword evidence="2" id="KW-0723">Serine/threonine-protein kinase</keyword>
<reference evidence="13 14" key="1">
    <citation type="submission" date="2017-07" db="EMBL/GenBank/DDBJ databases">
        <title>Amycolatopsis alba DSM 44262 Genome sequencing and assembly.</title>
        <authorList>
            <person name="Kaur N."/>
            <person name="Mayilraj S."/>
        </authorList>
    </citation>
    <scope>NUCLEOTIDE SEQUENCE [LARGE SCALE GENOMIC DNA]</scope>
    <source>
        <strain evidence="13 14">DSM 44262</strain>
    </source>
</reference>
<dbReference type="PROSITE" id="PS00107">
    <property type="entry name" value="PROTEIN_KINASE_ATP"/>
    <property type="match status" value="1"/>
</dbReference>
<dbReference type="InterPro" id="IPR011009">
    <property type="entry name" value="Kinase-like_dom_sf"/>
</dbReference>
<keyword evidence="11" id="KW-0812">Transmembrane</keyword>
<name>A0A229S2I0_AMYAL</name>
<feature type="transmembrane region" description="Helical" evidence="11">
    <location>
        <begin position="452"/>
        <end position="470"/>
    </location>
</feature>
<keyword evidence="6 10" id="KW-0547">Nucleotide-binding</keyword>
<dbReference type="PROSITE" id="PS50082">
    <property type="entry name" value="WD_REPEATS_2"/>
    <property type="match status" value="1"/>
</dbReference>
<dbReference type="InterPro" id="IPR001680">
    <property type="entry name" value="WD40_rpt"/>
</dbReference>
<dbReference type="PROSITE" id="PS50011">
    <property type="entry name" value="PROTEIN_KINASE_DOM"/>
    <property type="match status" value="1"/>
</dbReference>
<evidence type="ECO:0000256" key="8">
    <source>
        <dbReference type="ARBA" id="ARBA00022840"/>
    </source>
</evidence>
<protein>
    <recommendedName>
        <fullName evidence="1">non-specific serine/threonine protein kinase</fullName>
        <ecNumber evidence="1">2.7.11.1</ecNumber>
    </recommendedName>
</protein>
<accession>A0A229S2I0</accession>
<keyword evidence="11" id="KW-1133">Transmembrane helix</keyword>
<keyword evidence="4" id="KW-0808">Transferase</keyword>
<dbReference type="InterPro" id="IPR017441">
    <property type="entry name" value="Protein_kinase_ATP_BS"/>
</dbReference>
<dbReference type="InterPro" id="IPR008271">
    <property type="entry name" value="Ser/Thr_kinase_AS"/>
</dbReference>
<comment type="caution">
    <text evidence="13">The sequence shown here is derived from an EMBL/GenBank/DDBJ whole genome shotgun (WGS) entry which is preliminary data.</text>
</comment>
<feature type="binding site" evidence="10">
    <location>
        <position position="86"/>
    </location>
    <ligand>
        <name>ATP</name>
        <dbReference type="ChEBI" id="CHEBI:30616"/>
    </ligand>
</feature>
<dbReference type="GO" id="GO:0005524">
    <property type="term" value="F:ATP binding"/>
    <property type="evidence" value="ECO:0007669"/>
    <property type="project" value="UniProtKB-UniRule"/>
</dbReference>
<evidence type="ECO:0000256" key="3">
    <source>
        <dbReference type="ARBA" id="ARBA00022574"/>
    </source>
</evidence>
<dbReference type="SMART" id="SM00220">
    <property type="entry name" value="S_TKc"/>
    <property type="match status" value="1"/>
</dbReference>
<dbReference type="PANTHER" id="PTHR43289:SF6">
    <property type="entry name" value="SERINE_THREONINE-PROTEIN KINASE NEKL-3"/>
    <property type="match status" value="1"/>
</dbReference>
<dbReference type="PANTHER" id="PTHR43289">
    <property type="entry name" value="MITOGEN-ACTIVATED PROTEIN KINASE KINASE KINASE 20-RELATED"/>
    <property type="match status" value="1"/>
</dbReference>
<keyword evidence="11" id="KW-0472">Membrane</keyword>
<evidence type="ECO:0000259" key="12">
    <source>
        <dbReference type="PROSITE" id="PS50011"/>
    </source>
</evidence>
<dbReference type="SUPFAM" id="SSF56112">
    <property type="entry name" value="Protein kinase-like (PK-like)"/>
    <property type="match status" value="1"/>
</dbReference>
<dbReference type="InterPro" id="IPR015943">
    <property type="entry name" value="WD40/YVTN_repeat-like_dom_sf"/>
</dbReference>
<dbReference type="InterPro" id="IPR000719">
    <property type="entry name" value="Prot_kinase_dom"/>
</dbReference>
<evidence type="ECO:0000256" key="10">
    <source>
        <dbReference type="PROSITE-ProRule" id="PRU10141"/>
    </source>
</evidence>
<keyword evidence="5" id="KW-0677">Repeat</keyword>
<feature type="domain" description="Protein kinase" evidence="12">
    <location>
        <begin position="57"/>
        <end position="318"/>
    </location>
</feature>
<keyword evidence="3 9" id="KW-0853">WD repeat</keyword>
<dbReference type="CDD" id="cd14014">
    <property type="entry name" value="STKc_PknB_like"/>
    <property type="match status" value="1"/>
</dbReference>
<feature type="transmembrane region" description="Helical" evidence="11">
    <location>
        <begin position="490"/>
        <end position="509"/>
    </location>
</feature>
<feature type="transmembrane region" description="Helical" evidence="11">
    <location>
        <begin position="342"/>
        <end position="365"/>
    </location>
</feature>
<dbReference type="Pfam" id="PF00069">
    <property type="entry name" value="Pkinase"/>
    <property type="match status" value="1"/>
</dbReference>
<evidence type="ECO:0000256" key="7">
    <source>
        <dbReference type="ARBA" id="ARBA00022777"/>
    </source>
</evidence>
<feature type="transmembrane region" description="Helical" evidence="11">
    <location>
        <begin position="377"/>
        <end position="398"/>
    </location>
</feature>
<dbReference type="Proteomes" id="UP000215563">
    <property type="component" value="Unassembled WGS sequence"/>
</dbReference>
<dbReference type="Gene3D" id="1.10.510.10">
    <property type="entry name" value="Transferase(Phosphotransferase) domain 1"/>
    <property type="match status" value="1"/>
</dbReference>
<dbReference type="AlphaFoldDB" id="A0A229S2I0"/>
<dbReference type="EMBL" id="NMQU01000021">
    <property type="protein sequence ID" value="OXM53108.1"/>
    <property type="molecule type" value="Genomic_DNA"/>
</dbReference>
<evidence type="ECO:0000256" key="1">
    <source>
        <dbReference type="ARBA" id="ARBA00012513"/>
    </source>
</evidence>
<evidence type="ECO:0000256" key="5">
    <source>
        <dbReference type="ARBA" id="ARBA00022737"/>
    </source>
</evidence>
<dbReference type="OrthoDB" id="9762169at2"/>
<evidence type="ECO:0000313" key="14">
    <source>
        <dbReference type="Proteomes" id="UP000215563"/>
    </source>
</evidence>
<dbReference type="InterPro" id="IPR019775">
    <property type="entry name" value="WD40_repeat_CS"/>
</dbReference>
<evidence type="ECO:0000256" key="6">
    <source>
        <dbReference type="ARBA" id="ARBA00022741"/>
    </source>
</evidence>
<dbReference type="SMART" id="SM00320">
    <property type="entry name" value="WD40"/>
    <property type="match status" value="3"/>
</dbReference>
<evidence type="ECO:0000256" key="9">
    <source>
        <dbReference type="PROSITE-ProRule" id="PRU00221"/>
    </source>
</evidence>
<evidence type="ECO:0000256" key="4">
    <source>
        <dbReference type="ARBA" id="ARBA00022679"/>
    </source>
</evidence>
<dbReference type="PROSITE" id="PS00108">
    <property type="entry name" value="PROTEIN_KINASE_ST"/>
    <property type="match status" value="1"/>
</dbReference>
<keyword evidence="8 10" id="KW-0067">ATP-binding</keyword>
<dbReference type="PROSITE" id="PS00678">
    <property type="entry name" value="WD_REPEATS_1"/>
    <property type="match status" value="1"/>
</dbReference>
<keyword evidence="14" id="KW-1185">Reference proteome</keyword>
<evidence type="ECO:0000256" key="11">
    <source>
        <dbReference type="SAM" id="Phobius"/>
    </source>
</evidence>
<dbReference type="SUPFAM" id="SSF82171">
    <property type="entry name" value="DPP6 N-terminal domain-like"/>
    <property type="match status" value="1"/>
</dbReference>
<dbReference type="Gene3D" id="3.30.200.20">
    <property type="entry name" value="Phosphorylase Kinase, domain 1"/>
    <property type="match status" value="1"/>
</dbReference>
<organism evidence="13 14">
    <name type="scientific">Amycolatopsis alba DSM 44262</name>
    <dbReference type="NCBI Taxonomy" id="1125972"/>
    <lineage>
        <taxon>Bacteria</taxon>
        <taxon>Bacillati</taxon>
        <taxon>Actinomycetota</taxon>
        <taxon>Actinomycetes</taxon>
        <taxon>Pseudonocardiales</taxon>
        <taxon>Pseudonocardiaceae</taxon>
        <taxon>Amycolatopsis</taxon>
    </lineage>
</organism>
<dbReference type="Pfam" id="PF00400">
    <property type="entry name" value="WD40"/>
    <property type="match status" value="1"/>
</dbReference>
<sequence length="836" mass="87214">MRIALGSILPMPRHGVASGARFRGEDPLSDIGEQLMQPSNVPRTEAAPGLTLADGRYRLVRQLGRGGYGRVWLAEDSALGVEVAVKEVAVPPGSSAGVTAEMIERATSEARNAARLRDHPNIVTVHDVLVERGVPWTVMQYVPGRSLADEIDLGGPVPVPAAQRIAVAMLSALSACHEAGVIHRDVKPHNIMLAADGTPMLTDFGIAKAAGQATMTAEGMVAGSVAYIAPERAKGERATSASDLFSLGVTLYHAVEGASPFDRGSGMATLAALLLEDLPESVRAGALAPVIRGLTDKDPAERLTAEQATALLDGRQTVPQESATRRETAVIDPRLPMRRHTVVALSALAAAFAALLVCGIIGLAGGDSLVVATQLAIALRAGVIVDAVLVGVLCAKGVRHFRAGSGRAAGIAAFLLGAGVTITTLLAALVAFADFERIPGMPVHVELEFSDALAVVLGVFLLAALLLARWTWAAGRSRHRPGYGRPSRRAVLTVDSLALIGALLAWGLWPAPMAPAPPTVAQVGELPGPATAYSVQKVKFSPDGRTLATVYGDQTVQVWEVAGRRQIGRLLGPFGTYSWDVDTAFSADGRILTTTEVDNGTCVVQSWEAATGRAAGQLRVDPAKEGTVEKVSLSADGRAMAVTPAEDSADLGVRLWDVPGDREIGGIGATSDEHSVKLSPDGRVAVTIRIDPATGTHLTLWDVDGHRQIGDPITLSAGDELQEYEFSPDGRLLMTATSPPDDFMPTTVRLWDVSSHNQARRPITVPYAVASIALSPDGRTLAAVGGALGLWNIDTGQQIGAATGGTGAALTFSPDGRTLAVRGKGSTLRLLNVPAS</sequence>
<dbReference type="EC" id="2.7.11.1" evidence="1"/>
<dbReference type="Gene3D" id="2.130.10.10">
    <property type="entry name" value="YVTN repeat-like/Quinoprotein amine dehydrogenase"/>
    <property type="match status" value="2"/>
</dbReference>